<protein>
    <recommendedName>
        <fullName evidence="4">Plasmid stability protein</fullName>
    </recommendedName>
</protein>
<comment type="caution">
    <text evidence="2">The sequence shown here is derived from an EMBL/GenBank/DDBJ whole genome shotgun (WGS) entry which is preliminary data.</text>
</comment>
<keyword evidence="3" id="KW-1185">Reference proteome</keyword>
<name>A0ABT5JHL7_RHOTP</name>
<dbReference type="Proteomes" id="UP001165652">
    <property type="component" value="Unassembled WGS sequence"/>
</dbReference>
<proteinExistence type="predicted"/>
<gene>
    <name evidence="2" type="ORF">PQJ73_25200</name>
</gene>
<reference evidence="2" key="2">
    <citation type="submission" date="2023-02" db="EMBL/GenBank/DDBJ databases">
        <authorList>
            <person name="Rayyan A."/>
            <person name="Meyer T."/>
            <person name="Kyndt J.A."/>
        </authorList>
    </citation>
    <scope>NUCLEOTIDE SEQUENCE</scope>
    <source>
        <strain evidence="2">DSM 9987</strain>
    </source>
</reference>
<sequence>MSRKEPRTTSAHTKALTAYRHRQTRKGLVRLELQIRKDDAGLLRSVARALSDPTRATATRALLEQEFGDRRGDVLKAVLAAAPADLDLEPERPRETGRDVEL</sequence>
<accession>A0ABT5JHL7</accession>
<evidence type="ECO:0008006" key="4">
    <source>
        <dbReference type="Google" id="ProtNLM"/>
    </source>
</evidence>
<reference evidence="2" key="1">
    <citation type="journal article" date="2023" name="Microbiol Resour">
        <title>Genome Sequences of Rhodoplanes serenus and Two Thermotolerant Strains, Rhodoplanes tepidamans and 'Rhodoplanes cryptolactis,' Further Refine the Genus.</title>
        <authorList>
            <person name="Rayyan A.A."/>
            <person name="Kyndt J.A."/>
        </authorList>
    </citation>
    <scope>NUCLEOTIDE SEQUENCE</scope>
    <source>
        <strain evidence="2">DSM 9987</strain>
    </source>
</reference>
<feature type="region of interest" description="Disordered" evidence="1">
    <location>
        <begin position="1"/>
        <end position="20"/>
    </location>
</feature>
<evidence type="ECO:0000313" key="2">
    <source>
        <dbReference type="EMBL" id="MDC7788993.1"/>
    </source>
</evidence>
<evidence type="ECO:0000256" key="1">
    <source>
        <dbReference type="SAM" id="MobiDB-lite"/>
    </source>
</evidence>
<evidence type="ECO:0000313" key="3">
    <source>
        <dbReference type="Proteomes" id="UP001165652"/>
    </source>
</evidence>
<dbReference type="RefSeq" id="WP_272779824.1">
    <property type="nucleotide sequence ID" value="NZ_JAQQLI010000057.1"/>
</dbReference>
<dbReference type="EMBL" id="JAQQLI010000057">
    <property type="protein sequence ID" value="MDC7788993.1"/>
    <property type="molecule type" value="Genomic_DNA"/>
</dbReference>
<organism evidence="2 3">
    <name type="scientific">Rhodoplanes tepidamans</name>
    <name type="common">Rhodoplanes cryptolactis</name>
    <dbReference type="NCBI Taxonomy" id="200616"/>
    <lineage>
        <taxon>Bacteria</taxon>
        <taxon>Pseudomonadati</taxon>
        <taxon>Pseudomonadota</taxon>
        <taxon>Alphaproteobacteria</taxon>
        <taxon>Hyphomicrobiales</taxon>
        <taxon>Nitrobacteraceae</taxon>
        <taxon>Rhodoplanes</taxon>
    </lineage>
</organism>